<sequence>MICHSPVSRNPSKLPNLHLDSITPSKVPSSKPSILSVKYPLWLSIIIILLFHIPSSSTSTSFSEQAGLWSRVRLRARTVETGHIPTSQQDETANNCQTKTCKSTKRPLPTAGDSAKEITKPIHHRATISTKTKSSRSLRARDCTPHGTKKVSPVPPVPEKFKKTKESKKPKEKSTKPKTQNPFKPPPQKKEKPTEPKKPSQPETTKTQFSKEPFPNQKHETDSSSSKPVHPKPVPSTHLKENDSSTSKTLSGVTDSLRVNKSLSKKPQRPSDNHISIAPRPSKKPVSSSPDSADRWLAAHNDIRARYSVGNLIWSSKLEASAQAWANRCVFEHSQGKYGENIAAGQPTIESVVEDWVYGKDECEVYQPDSPTYSHFTQVIWEGTTQLGCAVSNCHNLPGTPLKDAPYWVCQYNPPGNVLGEFDTNVHASAGQCLR</sequence>
<dbReference type="InterPro" id="IPR001283">
    <property type="entry name" value="CRISP-related"/>
</dbReference>
<dbReference type="InterPro" id="IPR014044">
    <property type="entry name" value="CAP_dom"/>
</dbReference>
<dbReference type="OrthoDB" id="337038at2759"/>
<comment type="caution">
    <text evidence="3">The sequence shown here is derived from an EMBL/GenBank/DDBJ whole genome shotgun (WGS) entry which is preliminary data.</text>
</comment>
<evidence type="ECO:0000256" key="1">
    <source>
        <dbReference type="SAM" id="MobiDB-lite"/>
    </source>
</evidence>
<evidence type="ECO:0000313" key="5">
    <source>
        <dbReference type="Proteomes" id="UP000324748"/>
    </source>
</evidence>
<dbReference type="Proteomes" id="UP000324748">
    <property type="component" value="Unassembled WGS sequence"/>
</dbReference>
<feature type="region of interest" description="Disordered" evidence="1">
    <location>
        <begin position="85"/>
        <end position="293"/>
    </location>
</feature>
<evidence type="ECO:0000313" key="6">
    <source>
        <dbReference type="Proteomes" id="UP000325313"/>
    </source>
</evidence>
<gene>
    <name evidence="3" type="ORF">PGT21_035967</name>
    <name evidence="4" type="ORF">PGTUg99_022401</name>
</gene>
<dbReference type="InterPro" id="IPR035940">
    <property type="entry name" value="CAP_sf"/>
</dbReference>
<organism evidence="3 5">
    <name type="scientific">Puccinia graminis f. sp. tritici</name>
    <dbReference type="NCBI Taxonomy" id="56615"/>
    <lineage>
        <taxon>Eukaryota</taxon>
        <taxon>Fungi</taxon>
        <taxon>Dikarya</taxon>
        <taxon>Basidiomycota</taxon>
        <taxon>Pucciniomycotina</taxon>
        <taxon>Pucciniomycetes</taxon>
        <taxon>Pucciniales</taxon>
        <taxon>Pucciniaceae</taxon>
        <taxon>Puccinia</taxon>
    </lineage>
</organism>
<proteinExistence type="predicted"/>
<dbReference type="EMBL" id="VSWC01000040">
    <property type="protein sequence ID" value="KAA1106534.1"/>
    <property type="molecule type" value="Genomic_DNA"/>
</dbReference>
<protein>
    <recommendedName>
        <fullName evidence="2">SCP domain-containing protein</fullName>
    </recommendedName>
</protein>
<keyword evidence="5" id="KW-1185">Reference proteome</keyword>
<feature type="domain" description="SCP" evidence="2">
    <location>
        <begin position="291"/>
        <end position="420"/>
    </location>
</feature>
<dbReference type="PANTHER" id="PTHR10334">
    <property type="entry name" value="CYSTEINE-RICH SECRETORY PROTEIN-RELATED"/>
    <property type="match status" value="1"/>
</dbReference>
<evidence type="ECO:0000313" key="3">
    <source>
        <dbReference type="EMBL" id="KAA1106534.1"/>
    </source>
</evidence>
<dbReference type="SUPFAM" id="SSF55797">
    <property type="entry name" value="PR-1-like"/>
    <property type="match status" value="1"/>
</dbReference>
<dbReference type="Pfam" id="PF00188">
    <property type="entry name" value="CAP"/>
    <property type="match status" value="1"/>
</dbReference>
<dbReference type="EMBL" id="VDEP01000172">
    <property type="protein sequence ID" value="KAA1126267.1"/>
    <property type="molecule type" value="Genomic_DNA"/>
</dbReference>
<accession>A0A5B0Q0M3</accession>
<dbReference type="AlphaFoldDB" id="A0A5B0Q0M3"/>
<dbReference type="PRINTS" id="PR00837">
    <property type="entry name" value="V5TPXLIKE"/>
</dbReference>
<feature type="compositionally biased region" description="Polar residues" evidence="1">
    <location>
        <begin position="85"/>
        <end position="101"/>
    </location>
</feature>
<dbReference type="SMART" id="SM00198">
    <property type="entry name" value="SCP"/>
    <property type="match status" value="1"/>
</dbReference>
<feature type="compositionally biased region" description="Low complexity" evidence="1">
    <location>
        <begin position="278"/>
        <end position="291"/>
    </location>
</feature>
<name>A0A5B0Q0M3_PUCGR</name>
<dbReference type="Gene3D" id="3.40.33.10">
    <property type="entry name" value="CAP"/>
    <property type="match status" value="1"/>
</dbReference>
<reference evidence="5 6" key="1">
    <citation type="submission" date="2019-05" db="EMBL/GenBank/DDBJ databases">
        <title>Emergence of the Ug99 lineage of the wheat stem rust pathogen through somatic hybridization.</title>
        <authorList>
            <person name="Li F."/>
            <person name="Upadhyaya N.M."/>
            <person name="Sperschneider J."/>
            <person name="Matny O."/>
            <person name="Nguyen-Phuc H."/>
            <person name="Mago R."/>
            <person name="Raley C."/>
            <person name="Miller M.E."/>
            <person name="Silverstein K.A.T."/>
            <person name="Henningsen E."/>
            <person name="Hirsch C.D."/>
            <person name="Visser B."/>
            <person name="Pretorius Z.A."/>
            <person name="Steffenson B.J."/>
            <person name="Schwessinger B."/>
            <person name="Dodds P.N."/>
            <person name="Figueroa M."/>
        </authorList>
    </citation>
    <scope>NUCLEOTIDE SEQUENCE [LARGE SCALE GENOMIC DNA]</scope>
    <source>
        <strain evidence="3">21-0</strain>
        <strain evidence="4 6">Ug99</strain>
    </source>
</reference>
<evidence type="ECO:0000259" key="2">
    <source>
        <dbReference type="SMART" id="SM00198"/>
    </source>
</evidence>
<feature type="compositionally biased region" description="Basic and acidic residues" evidence="1">
    <location>
        <begin position="188"/>
        <end position="200"/>
    </location>
</feature>
<dbReference type="Proteomes" id="UP000325313">
    <property type="component" value="Unassembled WGS sequence"/>
</dbReference>
<evidence type="ECO:0000313" key="4">
    <source>
        <dbReference type="EMBL" id="KAA1126267.1"/>
    </source>
</evidence>
<feature type="compositionally biased region" description="Polar residues" evidence="1">
    <location>
        <begin position="244"/>
        <end position="262"/>
    </location>
</feature>